<dbReference type="Pfam" id="PF13546">
    <property type="entry name" value="DDE_5"/>
    <property type="match status" value="1"/>
</dbReference>
<dbReference type="InterPro" id="IPR038721">
    <property type="entry name" value="IS701-like_DDE_dom"/>
</dbReference>
<proteinExistence type="predicted"/>
<keyword evidence="1" id="KW-0472">Membrane</keyword>
<keyword evidence="1" id="KW-1133">Transmembrane helix</keyword>
<reference evidence="3 4" key="1">
    <citation type="journal article" date="2014" name="World J. Microbiol. Biotechnol.">
        <title>Biodiversity and physiological characteristics of Antarctic and Arctic lichens-associated bacteria.</title>
        <authorList>
            <person name="Lee Y.M."/>
            <person name="Kim E.H."/>
            <person name="Lee H.K."/>
            <person name="Hong S.G."/>
        </authorList>
    </citation>
    <scope>NUCLEOTIDE SEQUENCE [LARGE SCALE GENOMIC DNA]</scope>
    <source>
        <strain evidence="3 4">PAMC 26569</strain>
        <plasmid evidence="3">unnamed1</plasmid>
    </source>
</reference>
<keyword evidence="3" id="KW-0614">Plasmid</keyword>
<evidence type="ECO:0000313" key="4">
    <source>
        <dbReference type="Proteomes" id="UP000500767"/>
    </source>
</evidence>
<protein>
    <recommendedName>
        <fullName evidence="2">Transposase IS701-like DDE domain-containing protein</fullName>
    </recommendedName>
</protein>
<evidence type="ECO:0000259" key="2">
    <source>
        <dbReference type="Pfam" id="PF13546"/>
    </source>
</evidence>
<dbReference type="KEGG" id="lck:HN018_23080"/>
<sequence length="204" mass="23243">MADNWLFEAAHVKPADWMAPFADMFTAPTWQRVLVLLIGAVLSPGRRTVAAALRVTGLDQDPHFTNYHRVLNRCRWSSRRVARCLFCLLVTTFVPSGPVIIGLDDTLERRWGAKIAARGIYRDPTRSSHGHFVKASGLRWLSVMVLPEIAFAGRVWGLPFLTALAPSERYAMQRQRRHKKRNHPLSTAASCLIRQRGRSRRYLI</sequence>
<dbReference type="EMBL" id="CP053709">
    <property type="protein sequence ID" value="QKE93082.1"/>
    <property type="molecule type" value="Genomic_DNA"/>
</dbReference>
<accession>A0A6M8HXG9</accession>
<evidence type="ECO:0000313" key="3">
    <source>
        <dbReference type="EMBL" id="QKE93082.1"/>
    </source>
</evidence>
<dbReference type="RefSeq" id="WP_172443547.1">
    <property type="nucleotide sequence ID" value="NZ_CP053709.1"/>
</dbReference>
<gene>
    <name evidence="3" type="ORF">HN018_23080</name>
</gene>
<feature type="transmembrane region" description="Helical" evidence="1">
    <location>
        <begin position="149"/>
        <end position="171"/>
    </location>
</feature>
<keyword evidence="4" id="KW-1185">Reference proteome</keyword>
<feature type="domain" description="Transposase IS701-like DDE" evidence="2">
    <location>
        <begin position="21"/>
        <end position="181"/>
    </location>
</feature>
<feature type="transmembrane region" description="Helical" evidence="1">
    <location>
        <begin position="81"/>
        <end position="101"/>
    </location>
</feature>
<organism evidence="3 4">
    <name type="scientific">Lichenicola cladoniae</name>
    <dbReference type="NCBI Taxonomy" id="1484109"/>
    <lineage>
        <taxon>Bacteria</taxon>
        <taxon>Pseudomonadati</taxon>
        <taxon>Pseudomonadota</taxon>
        <taxon>Alphaproteobacteria</taxon>
        <taxon>Acetobacterales</taxon>
        <taxon>Acetobacteraceae</taxon>
        <taxon>Lichenicola</taxon>
    </lineage>
</organism>
<keyword evidence="1" id="KW-0812">Transmembrane</keyword>
<dbReference type="AlphaFoldDB" id="A0A6M8HXG9"/>
<geneLocation type="plasmid" evidence="3 4">
    <name>unnamed1</name>
</geneLocation>
<evidence type="ECO:0000256" key="1">
    <source>
        <dbReference type="SAM" id="Phobius"/>
    </source>
</evidence>
<name>A0A6M8HXG9_9PROT</name>
<dbReference type="Proteomes" id="UP000500767">
    <property type="component" value="Plasmid unnamed1"/>
</dbReference>